<dbReference type="InterPro" id="IPR013087">
    <property type="entry name" value="Znf_C2H2_type"/>
</dbReference>
<dbReference type="PROSITE" id="PS00028">
    <property type="entry name" value="ZINC_FINGER_C2H2_1"/>
    <property type="match status" value="4"/>
</dbReference>
<dbReference type="GO" id="GO:0008270">
    <property type="term" value="F:zinc ion binding"/>
    <property type="evidence" value="ECO:0007669"/>
    <property type="project" value="UniProtKB-KW"/>
</dbReference>
<comment type="caution">
    <text evidence="8">The sequence shown here is derived from an EMBL/GenBank/DDBJ whole genome shotgun (WGS) entry which is preliminary data.</text>
</comment>
<evidence type="ECO:0000313" key="9">
    <source>
        <dbReference type="Proteomes" id="UP001168990"/>
    </source>
</evidence>
<evidence type="ECO:0000256" key="1">
    <source>
        <dbReference type="ARBA" id="ARBA00022723"/>
    </source>
</evidence>
<evidence type="ECO:0000313" key="8">
    <source>
        <dbReference type="EMBL" id="KAK0160050.1"/>
    </source>
</evidence>
<protein>
    <recommendedName>
        <fullName evidence="7">C2H2-type domain-containing protein</fullName>
    </recommendedName>
</protein>
<keyword evidence="4" id="KW-0862">Zinc</keyword>
<keyword evidence="2" id="KW-0677">Repeat</keyword>
<dbReference type="SMART" id="SM00355">
    <property type="entry name" value="ZnF_C2H2"/>
    <property type="match status" value="5"/>
</dbReference>
<reference evidence="8" key="2">
    <citation type="submission" date="2023-03" db="EMBL/GenBank/DDBJ databases">
        <authorList>
            <person name="Inwood S.N."/>
            <person name="Skelly J.G."/>
            <person name="Guhlin J."/>
            <person name="Harrop T.W.R."/>
            <person name="Goldson S.G."/>
            <person name="Dearden P.K."/>
        </authorList>
    </citation>
    <scope>NUCLEOTIDE SEQUENCE</scope>
    <source>
        <strain evidence="8">Irish</strain>
        <tissue evidence="8">Whole body</tissue>
    </source>
</reference>
<dbReference type="Proteomes" id="UP001168990">
    <property type="component" value="Unassembled WGS sequence"/>
</dbReference>
<keyword evidence="5" id="KW-0539">Nucleus</keyword>
<organism evidence="8 9">
    <name type="scientific">Microctonus aethiopoides</name>
    <dbReference type="NCBI Taxonomy" id="144406"/>
    <lineage>
        <taxon>Eukaryota</taxon>
        <taxon>Metazoa</taxon>
        <taxon>Ecdysozoa</taxon>
        <taxon>Arthropoda</taxon>
        <taxon>Hexapoda</taxon>
        <taxon>Insecta</taxon>
        <taxon>Pterygota</taxon>
        <taxon>Neoptera</taxon>
        <taxon>Endopterygota</taxon>
        <taxon>Hymenoptera</taxon>
        <taxon>Apocrita</taxon>
        <taxon>Ichneumonoidea</taxon>
        <taxon>Braconidae</taxon>
        <taxon>Euphorinae</taxon>
        <taxon>Microctonus</taxon>
    </lineage>
</organism>
<dbReference type="Pfam" id="PF00096">
    <property type="entry name" value="zf-C2H2"/>
    <property type="match status" value="2"/>
</dbReference>
<dbReference type="InterPro" id="IPR050826">
    <property type="entry name" value="Krueppel_C2H2_ZnFinger"/>
</dbReference>
<evidence type="ECO:0000256" key="3">
    <source>
        <dbReference type="ARBA" id="ARBA00022771"/>
    </source>
</evidence>
<dbReference type="PROSITE" id="PS50157">
    <property type="entry name" value="ZINC_FINGER_C2H2_2"/>
    <property type="match status" value="4"/>
</dbReference>
<feature type="domain" description="C2H2-type" evidence="7">
    <location>
        <begin position="242"/>
        <end position="269"/>
    </location>
</feature>
<keyword evidence="3 6" id="KW-0863">Zinc-finger</keyword>
<name>A0AA39F0M1_9HYME</name>
<evidence type="ECO:0000256" key="4">
    <source>
        <dbReference type="ARBA" id="ARBA00022833"/>
    </source>
</evidence>
<dbReference type="PANTHER" id="PTHR24377">
    <property type="entry name" value="IP01015P-RELATED"/>
    <property type="match status" value="1"/>
</dbReference>
<dbReference type="SUPFAM" id="SSF57667">
    <property type="entry name" value="beta-beta-alpha zinc fingers"/>
    <property type="match status" value="2"/>
</dbReference>
<dbReference type="EMBL" id="JAQQBS010001423">
    <property type="protein sequence ID" value="KAK0160050.1"/>
    <property type="molecule type" value="Genomic_DNA"/>
</dbReference>
<evidence type="ECO:0000256" key="6">
    <source>
        <dbReference type="PROSITE-ProRule" id="PRU00042"/>
    </source>
</evidence>
<feature type="domain" description="C2H2-type" evidence="7">
    <location>
        <begin position="186"/>
        <end position="213"/>
    </location>
</feature>
<dbReference type="Gene3D" id="3.30.160.60">
    <property type="entry name" value="Classic Zinc Finger"/>
    <property type="match status" value="3"/>
</dbReference>
<dbReference type="InterPro" id="IPR036236">
    <property type="entry name" value="Znf_C2H2_sf"/>
</dbReference>
<reference evidence="8" key="1">
    <citation type="journal article" date="2023" name="bioRxiv">
        <title>Scaffold-level genome assemblies of two parasitoid biocontrol wasps reveal the parthenogenesis mechanism and an associated novel virus.</title>
        <authorList>
            <person name="Inwood S."/>
            <person name="Skelly J."/>
            <person name="Guhlin J."/>
            <person name="Harrop T."/>
            <person name="Goldson S."/>
            <person name="Dearden P."/>
        </authorList>
    </citation>
    <scope>NUCLEOTIDE SEQUENCE</scope>
    <source>
        <strain evidence="8">Irish</strain>
        <tissue evidence="8">Whole body</tissue>
    </source>
</reference>
<proteinExistence type="predicted"/>
<keyword evidence="1" id="KW-0479">Metal-binding</keyword>
<keyword evidence="9" id="KW-1185">Reference proteome</keyword>
<accession>A0AA39F0M1</accession>
<feature type="domain" description="C2H2-type" evidence="7">
    <location>
        <begin position="214"/>
        <end position="241"/>
    </location>
</feature>
<evidence type="ECO:0000256" key="5">
    <source>
        <dbReference type="ARBA" id="ARBA00023242"/>
    </source>
</evidence>
<evidence type="ECO:0000259" key="7">
    <source>
        <dbReference type="PROSITE" id="PS50157"/>
    </source>
</evidence>
<feature type="domain" description="C2H2-type" evidence="7">
    <location>
        <begin position="158"/>
        <end position="185"/>
    </location>
</feature>
<sequence>MRVKNTPQRTIQDIDKVRIECMKNEWKSPIKLRKCHDYISQTVCEDYQSQTCGALDLSMRNSSSVALDLSMNKEKNKNSLALMSVNYTTKMPTTSNNAGELKDLFLYKMLTDPGFIDSIKRAKYSNLISCQYCKKNFLSHLDLYNHQNEVMDVINRQVSCCACNKIFSQQRYLGSHRRCHLEKNKFTCNICTRRYSRQDNLARHNTFHTNPNKFPCSYCERTFTRKDLLNKHIKRHENKYCYHCNVCHKYFRGPLLLANHNQRYHSKVN</sequence>
<evidence type="ECO:0000256" key="2">
    <source>
        <dbReference type="ARBA" id="ARBA00022737"/>
    </source>
</evidence>
<dbReference type="AlphaFoldDB" id="A0AA39F0M1"/>
<gene>
    <name evidence="8" type="ORF">PV328_007495</name>
</gene>